<dbReference type="OrthoDB" id="9810303at2"/>
<organism evidence="5 7">
    <name type="scientific">Ardenticatena maritima</name>
    <dbReference type="NCBI Taxonomy" id="872965"/>
    <lineage>
        <taxon>Bacteria</taxon>
        <taxon>Bacillati</taxon>
        <taxon>Chloroflexota</taxon>
        <taxon>Ardenticatenia</taxon>
        <taxon>Ardenticatenales</taxon>
        <taxon>Ardenticatenaceae</taxon>
        <taxon>Ardenticatena</taxon>
    </lineage>
</organism>
<keyword evidence="2 5" id="KW-0328">Glycosyltransferase</keyword>
<gene>
    <name evidence="5" type="ORF">ARMA_2154</name>
    <name evidence="6" type="ORF">SE16_05250</name>
</gene>
<dbReference type="AlphaFoldDB" id="A0A0M8K9P7"/>
<dbReference type="Proteomes" id="UP000037784">
    <property type="component" value="Unassembled WGS sequence"/>
</dbReference>
<comment type="similarity">
    <text evidence="1">Belongs to the glycosyltransferase 2 family.</text>
</comment>
<accession>A0A0M8K9P7</accession>
<dbReference type="GO" id="GO:0016020">
    <property type="term" value="C:membrane"/>
    <property type="evidence" value="ECO:0007669"/>
    <property type="project" value="GOC"/>
</dbReference>
<reference evidence="6 8" key="2">
    <citation type="submission" date="2015-07" db="EMBL/GenBank/DDBJ databases">
        <title>Whole genome sequence of Ardenticatena maritima DSM 23922.</title>
        <authorList>
            <person name="Hemp J."/>
            <person name="Ward L.M."/>
            <person name="Pace L.A."/>
            <person name="Fischer W.W."/>
        </authorList>
    </citation>
    <scope>NUCLEOTIDE SEQUENCE [LARGE SCALE GENOMIC DNA]</scope>
    <source>
        <strain evidence="6 8">110S</strain>
    </source>
</reference>
<evidence type="ECO:0000259" key="4">
    <source>
        <dbReference type="Pfam" id="PF00535"/>
    </source>
</evidence>
<dbReference type="InterPro" id="IPR001173">
    <property type="entry name" value="Glyco_trans_2-like"/>
</dbReference>
<evidence type="ECO:0000313" key="6">
    <source>
        <dbReference type="EMBL" id="KPL88254.1"/>
    </source>
</evidence>
<dbReference type="EMBL" id="BBZA01000182">
    <property type="protein sequence ID" value="GAP63731.1"/>
    <property type="molecule type" value="Genomic_DNA"/>
</dbReference>
<dbReference type="PANTHER" id="PTHR43398">
    <property type="entry name" value="DOLICHOL-PHOSPHATE MANNOSYLTRANSFERASE SUBUNIT 1"/>
    <property type="match status" value="1"/>
</dbReference>
<dbReference type="GO" id="GO:0009247">
    <property type="term" value="P:glycolipid biosynthetic process"/>
    <property type="evidence" value="ECO:0007669"/>
    <property type="project" value="TreeGrafter"/>
</dbReference>
<dbReference type="GO" id="GO:0004582">
    <property type="term" value="F:dolichyl-phosphate beta-D-mannosyltransferase activity"/>
    <property type="evidence" value="ECO:0007669"/>
    <property type="project" value="UniProtKB-EC"/>
</dbReference>
<evidence type="ECO:0000256" key="2">
    <source>
        <dbReference type="ARBA" id="ARBA00022676"/>
    </source>
</evidence>
<dbReference type="PATRIC" id="fig|872965.6.peg.1074"/>
<dbReference type="SUPFAM" id="SSF53448">
    <property type="entry name" value="Nucleotide-diphospho-sugar transferases"/>
    <property type="match status" value="1"/>
</dbReference>
<dbReference type="InParanoid" id="A0A0M8K9P7"/>
<reference evidence="5 7" key="1">
    <citation type="journal article" date="2015" name="Genome Announc.">
        <title>Draft Genome Sequence of a Heterotrophic Facultative Anaerobic Thermophilic Bacterium, Ardenticatena maritima Strain 110ST.</title>
        <authorList>
            <person name="Kawaichi S."/>
            <person name="Yoshida T."/>
            <person name="Sako Y."/>
            <person name="Nakamura R."/>
        </authorList>
    </citation>
    <scope>NUCLEOTIDE SEQUENCE [LARGE SCALE GENOMIC DNA]</scope>
    <source>
        <strain evidence="5 7">110S</strain>
    </source>
</reference>
<dbReference type="Proteomes" id="UP000050502">
    <property type="component" value="Unassembled WGS sequence"/>
</dbReference>
<evidence type="ECO:0000313" key="7">
    <source>
        <dbReference type="Proteomes" id="UP000037784"/>
    </source>
</evidence>
<dbReference type="InterPro" id="IPR029044">
    <property type="entry name" value="Nucleotide-diphossugar_trans"/>
</dbReference>
<name>A0A0M8K9P7_9CHLR</name>
<dbReference type="EC" id="2.4.1.83" evidence="5"/>
<dbReference type="RefSeq" id="WP_054493527.1">
    <property type="nucleotide sequence ID" value="NZ_BBZA01000182.1"/>
</dbReference>
<evidence type="ECO:0000313" key="5">
    <source>
        <dbReference type="EMBL" id="GAP63731.1"/>
    </source>
</evidence>
<dbReference type="Gene3D" id="3.90.550.10">
    <property type="entry name" value="Spore Coat Polysaccharide Biosynthesis Protein SpsA, Chain A"/>
    <property type="match status" value="1"/>
</dbReference>
<evidence type="ECO:0000313" key="8">
    <source>
        <dbReference type="Proteomes" id="UP000050502"/>
    </source>
</evidence>
<protein>
    <submittedName>
        <fullName evidence="5">Dolichol-phosphate mannosyltransferase</fullName>
        <ecNumber evidence="5">2.4.1.83</ecNumber>
    </submittedName>
    <submittedName>
        <fullName evidence="6">Dolichyl-phosphate beta-D-mannosyltransferase</fullName>
    </submittedName>
</protein>
<reference evidence="7" key="3">
    <citation type="submission" date="2015-08" db="EMBL/GenBank/DDBJ databases">
        <title>Draft Genome Sequence of a Heterotrophic Facultative Anaerobic Bacterium Ardenticatena maritima Strain 110S.</title>
        <authorList>
            <person name="Kawaichi S."/>
            <person name="Yoshida T."/>
            <person name="Sako Y."/>
            <person name="Nakamura R."/>
        </authorList>
    </citation>
    <scope>NUCLEOTIDE SEQUENCE [LARGE SCALE GENOMIC DNA]</scope>
    <source>
        <strain evidence="7">110S</strain>
    </source>
</reference>
<dbReference type="Pfam" id="PF00535">
    <property type="entry name" value="Glycos_transf_2"/>
    <property type="match status" value="1"/>
</dbReference>
<dbReference type="PANTHER" id="PTHR43398:SF1">
    <property type="entry name" value="DOLICHOL-PHOSPHATE MANNOSYLTRANSFERASE SUBUNIT 1"/>
    <property type="match status" value="1"/>
</dbReference>
<comment type="caution">
    <text evidence="5">The sequence shown here is derived from an EMBL/GenBank/DDBJ whole genome shotgun (WGS) entry which is preliminary data.</text>
</comment>
<evidence type="ECO:0000256" key="1">
    <source>
        <dbReference type="ARBA" id="ARBA00006739"/>
    </source>
</evidence>
<dbReference type="InterPro" id="IPR039528">
    <property type="entry name" value="DPM1-like"/>
</dbReference>
<keyword evidence="7" id="KW-1185">Reference proteome</keyword>
<dbReference type="EMBL" id="LGKN01000004">
    <property type="protein sequence ID" value="KPL88254.1"/>
    <property type="molecule type" value="Genomic_DNA"/>
</dbReference>
<sequence length="236" mass="26335">MQTAIILPTYNERENVPQLVEEIARLALGADVIIVDDNSPDGTGAVADALRETYGWVHVLHRAGKLGLGTAYKDGMRYALARGAERIITMDADFSHHPRYLPDILAASERYDVVIGSRYVPGGGTANWPLSRVLLSWTANMVARLVLGLQAHDCTAGFRCYRRHVLTALDLERIRSNGYSFLVEMLFYCQQAGWRIGEVPILFEDRRQGVSKISRQEIYKAALTVFRLRLAGGAEK</sequence>
<dbReference type="CDD" id="cd06442">
    <property type="entry name" value="DPM1_like"/>
    <property type="match status" value="1"/>
</dbReference>
<feature type="domain" description="Glycosyltransferase 2-like" evidence="4">
    <location>
        <begin position="5"/>
        <end position="166"/>
    </location>
</feature>
<proteinExistence type="inferred from homology"/>
<evidence type="ECO:0000256" key="3">
    <source>
        <dbReference type="ARBA" id="ARBA00022679"/>
    </source>
</evidence>
<keyword evidence="3 5" id="KW-0808">Transferase</keyword>
<dbReference type="STRING" id="872965.SE16_05250"/>
<dbReference type="FunFam" id="3.90.550.10:FF:000122">
    <property type="entry name" value="Dolichol-phosphate mannosyltransferase subunit 1"/>
    <property type="match status" value="1"/>
</dbReference>